<proteinExistence type="predicted"/>
<evidence type="ECO:0000313" key="4">
    <source>
        <dbReference type="Proteomes" id="UP001583186"/>
    </source>
</evidence>
<dbReference type="EMBL" id="JAWCUI010000028">
    <property type="protein sequence ID" value="KAL1895264.1"/>
    <property type="molecule type" value="Genomic_DNA"/>
</dbReference>
<evidence type="ECO:0008006" key="5">
    <source>
        <dbReference type="Google" id="ProtNLM"/>
    </source>
</evidence>
<keyword evidence="2" id="KW-0732">Signal</keyword>
<dbReference type="Gene3D" id="3.20.120.10">
    <property type="entry name" value="Hydrophobin"/>
    <property type="match status" value="1"/>
</dbReference>
<gene>
    <name evidence="3" type="ORF">Sste5346_005411</name>
</gene>
<name>A0ABR3Z6V0_9PEZI</name>
<evidence type="ECO:0000256" key="1">
    <source>
        <dbReference type="ARBA" id="ARBA00023157"/>
    </source>
</evidence>
<evidence type="ECO:0000256" key="2">
    <source>
        <dbReference type="SAM" id="SignalP"/>
    </source>
</evidence>
<organism evidence="3 4">
    <name type="scientific">Sporothrix stenoceras</name>
    <dbReference type="NCBI Taxonomy" id="5173"/>
    <lineage>
        <taxon>Eukaryota</taxon>
        <taxon>Fungi</taxon>
        <taxon>Dikarya</taxon>
        <taxon>Ascomycota</taxon>
        <taxon>Pezizomycotina</taxon>
        <taxon>Sordariomycetes</taxon>
        <taxon>Sordariomycetidae</taxon>
        <taxon>Ophiostomatales</taxon>
        <taxon>Ophiostomataceae</taxon>
        <taxon>Sporothrix</taxon>
    </lineage>
</organism>
<reference evidence="3 4" key="1">
    <citation type="journal article" date="2024" name="IMA Fungus">
        <title>IMA Genome - F19 : A genome assembly and annotation guide to empower mycologists, including annotated draft genome sequences of Ceratocystis pirilliformis, Diaporthe australafricana, Fusarium ophioides, Paecilomyces lecythidis, and Sporothrix stenoceras.</title>
        <authorList>
            <person name="Aylward J."/>
            <person name="Wilson A.M."/>
            <person name="Visagie C.M."/>
            <person name="Spraker J."/>
            <person name="Barnes I."/>
            <person name="Buitendag C."/>
            <person name="Ceriani C."/>
            <person name="Del Mar Angel L."/>
            <person name="du Plessis D."/>
            <person name="Fuchs T."/>
            <person name="Gasser K."/>
            <person name="Kramer D."/>
            <person name="Li W."/>
            <person name="Munsamy K."/>
            <person name="Piso A."/>
            <person name="Price J.L."/>
            <person name="Sonnekus B."/>
            <person name="Thomas C."/>
            <person name="van der Nest A."/>
            <person name="van Dijk A."/>
            <person name="van Heerden A."/>
            <person name="van Vuuren N."/>
            <person name="Yilmaz N."/>
            <person name="Duong T.A."/>
            <person name="van der Merwe N.A."/>
            <person name="Wingfield M.J."/>
            <person name="Wingfield B.D."/>
        </authorList>
    </citation>
    <scope>NUCLEOTIDE SEQUENCE [LARGE SCALE GENOMIC DNA]</scope>
    <source>
        <strain evidence="3 4">CMW 5346</strain>
    </source>
</reference>
<protein>
    <recommendedName>
        <fullName evidence="5">Hydrophobin</fullName>
    </recommendedName>
</protein>
<accession>A0ABR3Z6V0</accession>
<evidence type="ECO:0000313" key="3">
    <source>
        <dbReference type="EMBL" id="KAL1895264.1"/>
    </source>
</evidence>
<dbReference type="Proteomes" id="UP001583186">
    <property type="component" value="Unassembled WGS sequence"/>
</dbReference>
<sequence>MHFSIPAILAALSATAMAGAGSPGYGPCGPSRAPYKPYCCPQSSDPVIFEGCELPSAFPTSLLDFKSICSENEPKCCTIQDTNPPIAFCLDPLSE</sequence>
<feature type="signal peptide" evidence="2">
    <location>
        <begin position="1"/>
        <end position="20"/>
    </location>
</feature>
<feature type="chain" id="PRO_5046303047" description="Hydrophobin" evidence="2">
    <location>
        <begin position="21"/>
        <end position="95"/>
    </location>
</feature>
<dbReference type="InterPro" id="IPR036686">
    <property type="entry name" value="Class_II_Hydrophobin_sf"/>
</dbReference>
<keyword evidence="1" id="KW-1015">Disulfide bond</keyword>
<comment type="caution">
    <text evidence="3">The sequence shown here is derived from an EMBL/GenBank/DDBJ whole genome shotgun (WGS) entry which is preliminary data.</text>
</comment>
<keyword evidence="4" id="KW-1185">Reference proteome</keyword>